<organism evidence="1 2">
    <name type="scientific">Pistacia integerrima</name>
    <dbReference type="NCBI Taxonomy" id="434235"/>
    <lineage>
        <taxon>Eukaryota</taxon>
        <taxon>Viridiplantae</taxon>
        <taxon>Streptophyta</taxon>
        <taxon>Embryophyta</taxon>
        <taxon>Tracheophyta</taxon>
        <taxon>Spermatophyta</taxon>
        <taxon>Magnoliopsida</taxon>
        <taxon>eudicotyledons</taxon>
        <taxon>Gunneridae</taxon>
        <taxon>Pentapetalae</taxon>
        <taxon>rosids</taxon>
        <taxon>malvids</taxon>
        <taxon>Sapindales</taxon>
        <taxon>Anacardiaceae</taxon>
        <taxon>Pistacia</taxon>
    </lineage>
</organism>
<sequence>MSFTVTLQLYFDKITELTVSRSDSVFFKQALVSFAIDSGLHPLVPYVTYFVADEVSRGLNDYSLLFNLMRVVWSLLQNPHIHIKPYDAVVDAAEFGTV</sequence>
<evidence type="ECO:0000313" key="2">
    <source>
        <dbReference type="Proteomes" id="UP001163603"/>
    </source>
</evidence>
<protein>
    <submittedName>
        <fullName evidence="1">Uncharacterized protein</fullName>
    </submittedName>
</protein>
<dbReference type="EMBL" id="CM047736">
    <property type="protein sequence ID" value="KAJ0052508.1"/>
    <property type="molecule type" value="Genomic_DNA"/>
</dbReference>
<keyword evidence="2" id="KW-1185">Reference proteome</keyword>
<gene>
    <name evidence="1" type="ORF">Pint_01914</name>
</gene>
<dbReference type="Proteomes" id="UP001163603">
    <property type="component" value="Chromosome 1"/>
</dbReference>
<accession>A0ACC0ZI82</accession>
<evidence type="ECO:0000313" key="1">
    <source>
        <dbReference type="EMBL" id="KAJ0052508.1"/>
    </source>
</evidence>
<proteinExistence type="predicted"/>
<comment type="caution">
    <text evidence="1">The sequence shown here is derived from an EMBL/GenBank/DDBJ whole genome shotgun (WGS) entry which is preliminary data.</text>
</comment>
<reference evidence="2" key="1">
    <citation type="journal article" date="2023" name="G3 (Bethesda)">
        <title>Genome assembly and association tests identify interacting loci associated with vigor, precocity, and sex in interspecific pistachio rootstocks.</title>
        <authorList>
            <person name="Palmer W."/>
            <person name="Jacygrad E."/>
            <person name="Sagayaradj S."/>
            <person name="Cavanaugh K."/>
            <person name="Han R."/>
            <person name="Bertier L."/>
            <person name="Beede B."/>
            <person name="Kafkas S."/>
            <person name="Golino D."/>
            <person name="Preece J."/>
            <person name="Michelmore R."/>
        </authorList>
    </citation>
    <scope>NUCLEOTIDE SEQUENCE [LARGE SCALE GENOMIC DNA]</scope>
</reference>
<name>A0ACC0ZI82_9ROSI</name>